<dbReference type="PANTHER" id="PTHR13493">
    <property type="entry name" value="ZINC FINGER CCHC DOMAIN-CONTAINING"/>
    <property type="match status" value="1"/>
</dbReference>
<evidence type="ECO:0000313" key="1">
    <source>
        <dbReference type="EMBL" id="KFM61176.1"/>
    </source>
</evidence>
<dbReference type="OrthoDB" id="431817at2759"/>
<gene>
    <name evidence="1" type="ORF">X975_22417</name>
</gene>
<proteinExistence type="predicted"/>
<dbReference type="InterPro" id="IPR039846">
    <property type="entry name" value="ZCCHC4"/>
</dbReference>
<sequence>MNQKTTEEMVPLLWFFPYFFEERILQNIPSLNMMDYKVEYENHKKYGMNLTSKGSP</sequence>
<dbReference type="GO" id="GO:0005737">
    <property type="term" value="C:cytoplasm"/>
    <property type="evidence" value="ECO:0007669"/>
    <property type="project" value="TreeGrafter"/>
</dbReference>
<dbReference type="Proteomes" id="UP000054359">
    <property type="component" value="Unassembled WGS sequence"/>
</dbReference>
<dbReference type="AlphaFoldDB" id="A0A087T7T7"/>
<accession>A0A087T7T7</accession>
<keyword evidence="2" id="KW-1185">Reference proteome</keyword>
<evidence type="ECO:0000313" key="2">
    <source>
        <dbReference type="Proteomes" id="UP000054359"/>
    </source>
</evidence>
<dbReference type="GO" id="GO:0005730">
    <property type="term" value="C:nucleolus"/>
    <property type="evidence" value="ECO:0007669"/>
    <property type="project" value="TreeGrafter"/>
</dbReference>
<feature type="non-terminal residue" evidence="1">
    <location>
        <position position="56"/>
    </location>
</feature>
<organism evidence="1 2">
    <name type="scientific">Stegodyphus mimosarum</name>
    <name type="common">African social velvet spider</name>
    <dbReference type="NCBI Taxonomy" id="407821"/>
    <lineage>
        <taxon>Eukaryota</taxon>
        <taxon>Metazoa</taxon>
        <taxon>Ecdysozoa</taxon>
        <taxon>Arthropoda</taxon>
        <taxon>Chelicerata</taxon>
        <taxon>Arachnida</taxon>
        <taxon>Araneae</taxon>
        <taxon>Araneomorphae</taxon>
        <taxon>Entelegynae</taxon>
        <taxon>Eresoidea</taxon>
        <taxon>Eresidae</taxon>
        <taxon>Stegodyphus</taxon>
    </lineage>
</organism>
<dbReference type="STRING" id="407821.A0A087T7T7"/>
<dbReference type="PANTHER" id="PTHR13493:SF3">
    <property type="entry name" value="RRNA N6-ADENOSINE-METHYLTRANSFERASE ZCCHC4"/>
    <property type="match status" value="1"/>
</dbReference>
<reference evidence="1 2" key="1">
    <citation type="submission" date="2013-11" db="EMBL/GenBank/DDBJ databases">
        <title>Genome sequencing of Stegodyphus mimosarum.</title>
        <authorList>
            <person name="Bechsgaard J."/>
        </authorList>
    </citation>
    <scope>NUCLEOTIDE SEQUENCE [LARGE SCALE GENOMIC DNA]</scope>
</reference>
<dbReference type="EMBL" id="KK113851">
    <property type="protein sequence ID" value="KFM61176.1"/>
    <property type="molecule type" value="Genomic_DNA"/>
</dbReference>
<dbReference type="GO" id="GO:0008988">
    <property type="term" value="F:rRNA (adenine-N6-)-methyltransferase activity"/>
    <property type="evidence" value="ECO:0007669"/>
    <property type="project" value="InterPro"/>
</dbReference>
<protein>
    <submittedName>
        <fullName evidence="1">Zinc finger CCHC domain-containing protein 4</fullName>
    </submittedName>
</protein>
<name>A0A087T7T7_STEMI</name>